<name>A0AAQ3K4T6_9LILI</name>
<dbReference type="GO" id="GO:0009507">
    <property type="term" value="C:chloroplast"/>
    <property type="evidence" value="ECO:0007669"/>
    <property type="project" value="TreeGrafter"/>
</dbReference>
<gene>
    <name evidence="1" type="ORF">Cni_G09858</name>
</gene>
<dbReference type="AlphaFoldDB" id="A0AAQ3K4T6"/>
<dbReference type="EMBL" id="CP136892">
    <property type="protein sequence ID" value="WOL01144.1"/>
    <property type="molecule type" value="Genomic_DNA"/>
</dbReference>
<protein>
    <submittedName>
        <fullName evidence="1">Pheophytinase, chloroplastic-like</fullName>
    </submittedName>
</protein>
<reference evidence="1 2" key="1">
    <citation type="submission" date="2023-10" db="EMBL/GenBank/DDBJ databases">
        <title>Chromosome-scale genome assembly provides insights into flower coloration mechanisms of Canna indica.</title>
        <authorList>
            <person name="Li C."/>
        </authorList>
    </citation>
    <scope>NUCLEOTIDE SEQUENCE [LARGE SCALE GENOMIC DNA]</scope>
    <source>
        <tissue evidence="1">Flower</tissue>
    </source>
</reference>
<sequence>MLAAVESSQLARGIVLLNSAGRFGNPSEQHKNNEGESETALQKLVVYPLKEVIQRIVLGFLFWQAKQPVEF</sequence>
<accession>A0AAQ3K4T6</accession>
<evidence type="ECO:0000313" key="1">
    <source>
        <dbReference type="EMBL" id="WOL01144.1"/>
    </source>
</evidence>
<keyword evidence="2" id="KW-1185">Reference proteome</keyword>
<dbReference type="Proteomes" id="UP001327560">
    <property type="component" value="Chromosome 3"/>
</dbReference>
<dbReference type="PANTHER" id="PTHR46438:SF2">
    <property type="entry name" value="ALPHA_BETA-HYDROLASES SUPERFAMILY PROTEIN"/>
    <property type="match status" value="1"/>
</dbReference>
<dbReference type="PANTHER" id="PTHR46438">
    <property type="entry name" value="ALPHA/BETA-HYDROLASES SUPERFAMILY PROTEIN"/>
    <property type="match status" value="1"/>
</dbReference>
<evidence type="ECO:0000313" key="2">
    <source>
        <dbReference type="Proteomes" id="UP001327560"/>
    </source>
</evidence>
<proteinExistence type="predicted"/>
<organism evidence="1 2">
    <name type="scientific">Canna indica</name>
    <name type="common">Indian-shot</name>
    <dbReference type="NCBI Taxonomy" id="4628"/>
    <lineage>
        <taxon>Eukaryota</taxon>
        <taxon>Viridiplantae</taxon>
        <taxon>Streptophyta</taxon>
        <taxon>Embryophyta</taxon>
        <taxon>Tracheophyta</taxon>
        <taxon>Spermatophyta</taxon>
        <taxon>Magnoliopsida</taxon>
        <taxon>Liliopsida</taxon>
        <taxon>Zingiberales</taxon>
        <taxon>Cannaceae</taxon>
        <taxon>Canna</taxon>
    </lineage>
</organism>